<protein>
    <submittedName>
        <fullName evidence="1">Uncharacterized protein</fullName>
    </submittedName>
</protein>
<dbReference type="AlphaFoldDB" id="A0A948W645"/>
<evidence type="ECO:0000313" key="2">
    <source>
        <dbReference type="Proteomes" id="UP000777784"/>
    </source>
</evidence>
<name>A0A948W645_UNCEI</name>
<sequence>MAYTSEIRAITIRLRHPGFDIEPDRAWEILGRVAEEHPELDQYSTSEEDARFKISRINAKKDELANVAISRDKLAIAVAETMNFGEWQKYSTGIFAILSKEIRISPLSIIHVDNQYHRSWKTDVHHGQMLYDIFGGPPPFKAAFGNSAIVQYAPNAMFVLDAQEQIICSLIFQSSSTVAIDIQPQYPEPYELSGICGIAKIGNYKPNTKIEDVLSRVYEYSGKYQDACLRDHIFAAVEAYIGEKGGVVEEGN</sequence>
<accession>A0A948W645</accession>
<comment type="caution">
    <text evidence="1">The sequence shown here is derived from an EMBL/GenBank/DDBJ whole genome shotgun (WGS) entry which is preliminary data.</text>
</comment>
<gene>
    <name evidence="1" type="ORF">KJ970_04925</name>
</gene>
<organism evidence="1 2">
    <name type="scientific">Eiseniibacteriota bacterium</name>
    <dbReference type="NCBI Taxonomy" id="2212470"/>
    <lineage>
        <taxon>Bacteria</taxon>
        <taxon>Candidatus Eiseniibacteriota</taxon>
    </lineage>
</organism>
<proteinExistence type="predicted"/>
<evidence type="ECO:0000313" key="1">
    <source>
        <dbReference type="EMBL" id="MBU2690251.1"/>
    </source>
</evidence>
<reference evidence="1" key="1">
    <citation type="submission" date="2021-05" db="EMBL/GenBank/DDBJ databases">
        <title>Energy efficiency and biological interactions define the core microbiome of deep oligotrophic groundwater.</title>
        <authorList>
            <person name="Mehrshad M."/>
            <person name="Lopez-Fernandez M."/>
            <person name="Bell E."/>
            <person name="Bernier-Latmani R."/>
            <person name="Bertilsson S."/>
            <person name="Dopson M."/>
        </authorList>
    </citation>
    <scope>NUCLEOTIDE SEQUENCE</scope>
    <source>
        <strain evidence="1">Modern_marine.mb.64</strain>
    </source>
</reference>
<dbReference type="EMBL" id="JAHJDP010000027">
    <property type="protein sequence ID" value="MBU2690251.1"/>
    <property type="molecule type" value="Genomic_DNA"/>
</dbReference>
<dbReference type="Proteomes" id="UP000777784">
    <property type="component" value="Unassembled WGS sequence"/>
</dbReference>